<dbReference type="PROSITE" id="PS00622">
    <property type="entry name" value="HTH_LUXR_1"/>
    <property type="match status" value="1"/>
</dbReference>
<evidence type="ECO:0000259" key="12">
    <source>
        <dbReference type="PROSITE" id="PS50043"/>
    </source>
</evidence>
<dbReference type="AlphaFoldDB" id="A0A1N6MYW2"/>
<dbReference type="SUPFAM" id="SSF52172">
    <property type="entry name" value="CheY-like"/>
    <property type="match status" value="1"/>
</dbReference>
<keyword evidence="8" id="KW-0804">Transcription</keyword>
<evidence type="ECO:0000256" key="2">
    <source>
        <dbReference type="ARBA" id="ARBA00022490"/>
    </source>
</evidence>
<dbReference type="InterPro" id="IPR011006">
    <property type="entry name" value="CheY-like_superfamily"/>
</dbReference>
<feature type="modified residue" description="4-aspartylphosphate" evidence="11">
    <location>
        <position position="69"/>
    </location>
</feature>
<dbReference type="Proteomes" id="UP000196435">
    <property type="component" value="Unassembled WGS sequence"/>
</dbReference>
<dbReference type="EMBL" id="FTLG01000190">
    <property type="protein sequence ID" value="SIP74000.1"/>
    <property type="molecule type" value="Genomic_DNA"/>
</dbReference>
<evidence type="ECO:0000256" key="1">
    <source>
        <dbReference type="ARBA" id="ARBA00004496"/>
    </source>
</evidence>
<reference evidence="15" key="2">
    <citation type="submission" date="2016-12" db="EMBL/GenBank/DDBJ databases">
        <authorList>
            <person name="Song W.-J."/>
            <person name="Kurnit D.M."/>
        </authorList>
    </citation>
    <scope>NUCLEOTIDE SEQUENCE [LARGE SCALE GENOMIC DNA]</scope>
    <source>
        <strain evidence="15">HGB1681</strain>
    </source>
</reference>
<comment type="subcellular location">
    <subcellularLocation>
        <location evidence="1">Cytoplasm</location>
    </subcellularLocation>
</comment>
<dbReference type="SMART" id="SM00448">
    <property type="entry name" value="REC"/>
    <property type="match status" value="1"/>
</dbReference>
<dbReference type="SUPFAM" id="SSF46894">
    <property type="entry name" value="C-terminal effector domain of the bipartite response regulators"/>
    <property type="match status" value="1"/>
</dbReference>
<keyword evidence="2" id="KW-0963">Cytoplasm</keyword>
<dbReference type="GO" id="GO:0003677">
    <property type="term" value="F:DNA binding"/>
    <property type="evidence" value="ECO:0007669"/>
    <property type="project" value="UniProtKB-KW"/>
</dbReference>
<reference evidence="14 17" key="3">
    <citation type="journal article" date="2017" name="Nat. Microbiol.">
        <title>Natural product diversity associated with the nematode symbionts Photorhabdus and Xenorhabdus.</title>
        <authorList>
            <person name="Tobias N.J."/>
            <person name="Wolff H."/>
            <person name="Djahanschiri B."/>
            <person name="Grundmann F."/>
            <person name="Kronenwerth M."/>
            <person name="Shi Y.M."/>
            <person name="Simonyi S."/>
            <person name="Grun P."/>
            <person name="Shapiro-Ilan D."/>
            <person name="Pidot S.J."/>
            <person name="Stinear T.P."/>
            <person name="Ebersberger I."/>
            <person name="Bode H.B."/>
        </authorList>
    </citation>
    <scope>NUCLEOTIDE SEQUENCE [LARGE SCALE GENOMIC DNA]</scope>
    <source>
        <strain evidence="14 17">DSM 16336</strain>
    </source>
</reference>
<keyword evidence="4" id="KW-0902">Two-component regulatory system</keyword>
<dbReference type="PROSITE" id="PS50043">
    <property type="entry name" value="HTH_LUXR_2"/>
    <property type="match status" value="1"/>
</dbReference>
<dbReference type="GO" id="GO:0005737">
    <property type="term" value="C:cytoplasm"/>
    <property type="evidence" value="ECO:0007669"/>
    <property type="project" value="UniProtKB-SubCell"/>
</dbReference>
<dbReference type="PRINTS" id="PR00038">
    <property type="entry name" value="HTHLUXR"/>
</dbReference>
<dbReference type="InterPro" id="IPR058245">
    <property type="entry name" value="NreC/VraR/RcsB-like_REC"/>
</dbReference>
<evidence type="ECO:0000256" key="8">
    <source>
        <dbReference type="ARBA" id="ARBA00023163"/>
    </source>
</evidence>
<dbReference type="SMART" id="SM00421">
    <property type="entry name" value="HTH_LUXR"/>
    <property type="match status" value="1"/>
</dbReference>
<dbReference type="GO" id="GO:0000160">
    <property type="term" value="P:phosphorelay signal transduction system"/>
    <property type="evidence" value="ECO:0007669"/>
    <property type="project" value="UniProtKB-KW"/>
</dbReference>
<dbReference type="Pfam" id="PF00072">
    <property type="entry name" value="Response_reg"/>
    <property type="match status" value="1"/>
</dbReference>
<dbReference type="GO" id="GO:0006355">
    <property type="term" value="P:regulation of DNA-templated transcription"/>
    <property type="evidence" value="ECO:0007669"/>
    <property type="project" value="InterPro"/>
</dbReference>
<dbReference type="InterPro" id="IPR016032">
    <property type="entry name" value="Sig_transdc_resp-reg_C-effctor"/>
</dbReference>
<dbReference type="InterPro" id="IPR001789">
    <property type="entry name" value="Sig_transdc_resp-reg_receiver"/>
</dbReference>
<sequence>MRVIYTGFLIWQEITMIKIALVDDHVVVRSGFAQLLSLEPDIEVVGEFSSCAEARYGLPGSGAMVCILDISMADESGLSLLQDIPSGISCIMLSVHDSANMVEKALKSGARGYLTKRCSPDELVQAVRIVVNNGFYFSPDIVPKLTSSKSNPASLDHLTKRERQIAEMLATGMDVKAVAAELGLSHKTIHVHRANAISKLGVTNNVGLANYFASSDL</sequence>
<dbReference type="InterPro" id="IPR039420">
    <property type="entry name" value="WalR-like"/>
</dbReference>
<evidence type="ECO:0000256" key="4">
    <source>
        <dbReference type="ARBA" id="ARBA00023012"/>
    </source>
</evidence>
<evidence type="ECO:0000256" key="9">
    <source>
        <dbReference type="ARBA" id="ARBA00037416"/>
    </source>
</evidence>
<evidence type="ECO:0000313" key="15">
    <source>
        <dbReference type="EMBL" id="SIP74000.1"/>
    </source>
</evidence>
<dbReference type="CDD" id="cd06170">
    <property type="entry name" value="LuxR_C_like"/>
    <property type="match status" value="1"/>
</dbReference>
<dbReference type="NCBIfam" id="NF007685">
    <property type="entry name" value="PRK10360.1"/>
    <property type="match status" value="1"/>
</dbReference>
<dbReference type="Pfam" id="PF00196">
    <property type="entry name" value="GerE"/>
    <property type="match status" value="1"/>
</dbReference>
<accession>A0A1N6MYW2</accession>
<name>A0A1N6MYW2_9GAMM</name>
<comment type="function">
    <text evidence="9">Part of the UhpABC signaling cascade that controls the expression of the hexose phosphate transporter UhpT. Activates the transcription of the uhpT gene. Acts by binding specifically to the uhpT promoter region.</text>
</comment>
<dbReference type="CDD" id="cd17535">
    <property type="entry name" value="REC_NarL-like"/>
    <property type="match status" value="1"/>
</dbReference>
<feature type="domain" description="HTH luxR-type" evidence="12">
    <location>
        <begin position="151"/>
        <end position="216"/>
    </location>
</feature>
<reference evidence="16" key="1">
    <citation type="submission" date="2016-12" db="EMBL/GenBank/DDBJ databases">
        <authorList>
            <person name="Gaudriault S."/>
        </authorList>
    </citation>
    <scope>NUCLEOTIDE SEQUENCE [LARGE SCALE GENOMIC DNA]</scope>
    <source>
        <strain evidence="16">HGB1681 (deposited as PTA-6826 in the American Type Culture Collection)</strain>
    </source>
</reference>
<protein>
    <recommendedName>
        <fullName evidence="10">Transcriptional regulatory protein UhpA</fullName>
    </recommendedName>
</protein>
<dbReference type="Proteomes" id="UP000224871">
    <property type="component" value="Unassembled WGS sequence"/>
</dbReference>
<dbReference type="EMBL" id="NIBU01000004">
    <property type="protein sequence ID" value="PHM38011.1"/>
    <property type="molecule type" value="Genomic_DNA"/>
</dbReference>
<evidence type="ECO:0000256" key="11">
    <source>
        <dbReference type="PROSITE-ProRule" id="PRU00169"/>
    </source>
</evidence>
<organism evidence="15 16">
    <name type="scientific">Xenorhabdus innexi</name>
    <dbReference type="NCBI Taxonomy" id="290109"/>
    <lineage>
        <taxon>Bacteria</taxon>
        <taxon>Pseudomonadati</taxon>
        <taxon>Pseudomonadota</taxon>
        <taxon>Gammaproteobacteria</taxon>
        <taxon>Enterobacterales</taxon>
        <taxon>Morganellaceae</taxon>
        <taxon>Xenorhabdus</taxon>
    </lineage>
</organism>
<dbReference type="PANTHER" id="PTHR43214:SF22">
    <property type="entry name" value="TRANSCRIPTIONAL REGULATORY PROTEIN UHPA"/>
    <property type="match status" value="1"/>
</dbReference>
<keyword evidence="5" id="KW-0805">Transcription regulation</keyword>
<evidence type="ECO:0000259" key="13">
    <source>
        <dbReference type="PROSITE" id="PS50110"/>
    </source>
</evidence>
<keyword evidence="7" id="KW-0010">Activator</keyword>
<feature type="domain" description="Response regulatory" evidence="13">
    <location>
        <begin position="18"/>
        <end position="131"/>
    </location>
</feature>
<evidence type="ECO:0000256" key="3">
    <source>
        <dbReference type="ARBA" id="ARBA00022553"/>
    </source>
</evidence>
<keyword evidence="6" id="KW-0238">DNA-binding</keyword>
<evidence type="ECO:0000256" key="6">
    <source>
        <dbReference type="ARBA" id="ARBA00023125"/>
    </source>
</evidence>
<evidence type="ECO:0000313" key="14">
    <source>
        <dbReference type="EMBL" id="PHM38011.1"/>
    </source>
</evidence>
<proteinExistence type="predicted"/>
<keyword evidence="3 11" id="KW-0597">Phosphoprotein</keyword>
<evidence type="ECO:0000313" key="16">
    <source>
        <dbReference type="Proteomes" id="UP000196435"/>
    </source>
</evidence>
<gene>
    <name evidence="15" type="primary">uhpA</name>
    <name evidence="14" type="ORF">Xinn_00495</name>
    <name evidence="15" type="ORF">XIS1_480126</name>
</gene>
<dbReference type="InterPro" id="IPR000792">
    <property type="entry name" value="Tscrpt_reg_LuxR_C"/>
</dbReference>
<dbReference type="PROSITE" id="PS50110">
    <property type="entry name" value="RESPONSE_REGULATORY"/>
    <property type="match status" value="1"/>
</dbReference>
<dbReference type="PANTHER" id="PTHR43214">
    <property type="entry name" value="TWO-COMPONENT RESPONSE REGULATOR"/>
    <property type="match status" value="1"/>
</dbReference>
<evidence type="ECO:0000313" key="17">
    <source>
        <dbReference type="Proteomes" id="UP000224871"/>
    </source>
</evidence>
<evidence type="ECO:0000256" key="5">
    <source>
        <dbReference type="ARBA" id="ARBA00023015"/>
    </source>
</evidence>
<dbReference type="Gene3D" id="3.40.50.2300">
    <property type="match status" value="1"/>
</dbReference>
<keyword evidence="17" id="KW-1185">Reference proteome</keyword>
<evidence type="ECO:0000256" key="7">
    <source>
        <dbReference type="ARBA" id="ARBA00023159"/>
    </source>
</evidence>
<evidence type="ECO:0000256" key="10">
    <source>
        <dbReference type="ARBA" id="ARBA00040539"/>
    </source>
</evidence>